<organism evidence="1">
    <name type="scientific">Rhizophora mucronata</name>
    <name type="common">Asiatic mangrove</name>
    <dbReference type="NCBI Taxonomy" id="61149"/>
    <lineage>
        <taxon>Eukaryota</taxon>
        <taxon>Viridiplantae</taxon>
        <taxon>Streptophyta</taxon>
        <taxon>Embryophyta</taxon>
        <taxon>Tracheophyta</taxon>
        <taxon>Spermatophyta</taxon>
        <taxon>Magnoliopsida</taxon>
        <taxon>eudicotyledons</taxon>
        <taxon>Gunneridae</taxon>
        <taxon>Pentapetalae</taxon>
        <taxon>rosids</taxon>
        <taxon>fabids</taxon>
        <taxon>Malpighiales</taxon>
        <taxon>Rhizophoraceae</taxon>
        <taxon>Rhizophora</taxon>
    </lineage>
</organism>
<accession>A0A2P2PTR1</accession>
<evidence type="ECO:0000313" key="1">
    <source>
        <dbReference type="EMBL" id="MBX58095.1"/>
    </source>
</evidence>
<reference evidence="1" key="1">
    <citation type="submission" date="2018-02" db="EMBL/GenBank/DDBJ databases">
        <title>Rhizophora mucronata_Transcriptome.</title>
        <authorList>
            <person name="Meera S.P."/>
            <person name="Sreeshan A."/>
            <person name="Augustine A."/>
        </authorList>
    </citation>
    <scope>NUCLEOTIDE SEQUENCE</scope>
    <source>
        <tissue evidence="1">Leaf</tissue>
    </source>
</reference>
<dbReference type="EMBL" id="GGEC01077611">
    <property type="protein sequence ID" value="MBX58095.1"/>
    <property type="molecule type" value="Transcribed_RNA"/>
</dbReference>
<protein>
    <submittedName>
        <fullName evidence="1">Uncharacterized protein</fullName>
    </submittedName>
</protein>
<sequence length="40" mass="4726">MNKWTPQSIAPFAWRISYILKEQRAMDQLINIVHVAQILT</sequence>
<dbReference type="AlphaFoldDB" id="A0A2P2PTR1"/>
<proteinExistence type="predicted"/>
<name>A0A2P2PTR1_RHIMU</name>